<name>A0A073IQN2_9BACT</name>
<evidence type="ECO:0000313" key="2">
    <source>
        <dbReference type="Proteomes" id="UP000027665"/>
    </source>
</evidence>
<dbReference type="AlphaFoldDB" id="A0A073IQN2"/>
<dbReference type="NCBIfam" id="TIGR03309">
    <property type="entry name" value="matur_yqeB"/>
    <property type="match status" value="1"/>
</dbReference>
<dbReference type="RefSeq" id="WP_051682772.1">
    <property type="nucleotide sequence ID" value="NZ_JMKI01000036.1"/>
</dbReference>
<accession>A0A073IQN2</accession>
<dbReference type="GeneID" id="90983918"/>
<dbReference type="eggNOG" id="COG3608">
    <property type="taxonomic scope" value="Bacteria"/>
</dbReference>
<dbReference type="Proteomes" id="UP000027665">
    <property type="component" value="Unassembled WGS sequence"/>
</dbReference>
<keyword evidence="2" id="KW-1185">Reference proteome</keyword>
<comment type="caution">
    <text evidence="1">The sequence shown here is derived from an EMBL/GenBank/DDBJ whole genome shotgun (WGS) entry which is preliminary data.</text>
</comment>
<dbReference type="InterPro" id="IPR017695">
    <property type="entry name" value="Se-dep_Mo_hydrolase_YqeB"/>
</dbReference>
<evidence type="ECO:0000313" key="1">
    <source>
        <dbReference type="EMBL" id="KEJ92024.1"/>
    </source>
</evidence>
<sequence length="279" mass="29178">MTVLIRGAGDLASGIAARLKNCGFGVIMTDLSNPTSIRRAVSFSEAIVHGETVVEGITARFAGSVREAMAELKRGYIAVLADSECGCLDELCPEVLVDAIMAKRNTGTKITDAPIVIGVGPGFAAGLDCGAVVETMRGHAMGRAIYKGCATPNTNIPGLIGGFAGERVLRAPYDGIFHATAEIGDYVKAGDIVGYVECHPMCCTISGVLRGLIADGTPVRIGMKSGDVDPRGKVEYCRKISDKALAVAGGVLEAIFHIRMLNRNGSVRPEIIPADCIRA</sequence>
<dbReference type="OrthoDB" id="9815497at2"/>
<evidence type="ECO:0008006" key="3">
    <source>
        <dbReference type="Google" id="ProtNLM"/>
    </source>
</evidence>
<protein>
    <recommendedName>
        <fullName evidence="3">Molybdenum hydroxylase</fullName>
    </recommendedName>
</protein>
<proteinExistence type="predicted"/>
<organism evidence="1 2">
    <name type="scientific">Synergistes jonesii</name>
    <dbReference type="NCBI Taxonomy" id="2754"/>
    <lineage>
        <taxon>Bacteria</taxon>
        <taxon>Thermotogati</taxon>
        <taxon>Synergistota</taxon>
        <taxon>Synergistia</taxon>
        <taxon>Synergistales</taxon>
        <taxon>Synergistaceae</taxon>
        <taxon>Synergistes</taxon>
    </lineage>
</organism>
<reference evidence="1 2" key="1">
    <citation type="submission" date="2014-04" db="EMBL/GenBank/DDBJ databases">
        <title>Draft Genome Sequence of Synergistes jonesii.</title>
        <authorList>
            <person name="Coil D.A."/>
            <person name="Eisen J.A."/>
            <person name="Holland-Moritz H.E."/>
        </authorList>
    </citation>
    <scope>NUCLEOTIDE SEQUENCE [LARGE SCALE GENOMIC DNA]</scope>
    <source>
        <strain evidence="1 2">78-1</strain>
    </source>
</reference>
<gene>
    <name evidence="1" type="ORF">EH55_06480</name>
</gene>
<dbReference type="EMBL" id="JMKI01000036">
    <property type="protein sequence ID" value="KEJ92024.1"/>
    <property type="molecule type" value="Genomic_DNA"/>
</dbReference>
<dbReference type="STRING" id="2754.EH55_06480"/>